<dbReference type="Pfam" id="PF06812">
    <property type="entry name" value="ImpA_N"/>
    <property type="match status" value="1"/>
</dbReference>
<protein>
    <submittedName>
        <fullName evidence="3">ImpA family type VI secretion system protein</fullName>
    </submittedName>
</protein>
<keyword evidence="4" id="KW-1185">Reference proteome</keyword>
<dbReference type="KEGG" id="yrh:AABB31_03325"/>
<evidence type="ECO:0000313" key="4">
    <source>
        <dbReference type="Proteomes" id="UP001470809"/>
    </source>
</evidence>
<dbReference type="PANTHER" id="PTHR37951:SF1">
    <property type="entry name" value="TYPE VI SECRETION SYSTEM COMPONENT TSSA1"/>
    <property type="match status" value="1"/>
</dbReference>
<sequence>MSYDWMKEPISADASCGPDLEAADDAAFVDYYYEAESRMPERYFTPGIKAPDDEFTPGTVFDPKSIDHKSEKETINGLLKRSRDIRLLSLLARLMILAGRLPDFADAVDGLALALETHPNDVHPQETSDRRGAIDELGGSTVVGQPLQYANLAGPGEVTYRRHLVATGQSEPREGEVGLNAGTLMSEIAAPGNKQHVDAAHAALTKAADALHRIKSACLRLDAPFTPSIDATQTVIANIQTMMQDARNDLTPWSAEGASTDDDAPATDTDAPSDDAVAAAPGPAPAATTQPAPAISTSVPNRAAALQTLTAVESYLATNEPAAPSLLLVTQARLLVGRPLIEAIETLMPEHANQTKITFGSGSSFVLYMDRLKMLAGEGANQAAPAADAEPGPVPDIPDRTHVAPLISAVEEYFRVREPASPIPVLLSKARTYLDKDFAAIVADLLPPKGDV</sequence>
<dbReference type="RefSeq" id="WP_342077282.1">
    <property type="nucleotide sequence ID" value="NZ_CP151767.2"/>
</dbReference>
<dbReference type="PANTHER" id="PTHR37951">
    <property type="entry name" value="CYTOPLASMIC PROTEIN-RELATED"/>
    <property type="match status" value="1"/>
</dbReference>
<dbReference type="InterPro" id="IPR010657">
    <property type="entry name" value="ImpA_N"/>
</dbReference>
<evidence type="ECO:0000259" key="2">
    <source>
        <dbReference type="Pfam" id="PF06812"/>
    </source>
</evidence>
<evidence type="ECO:0000313" key="3">
    <source>
        <dbReference type="EMBL" id="WZU67988.1"/>
    </source>
</evidence>
<reference evidence="3 4" key="2">
    <citation type="submission" date="2024-08" db="EMBL/GenBank/DDBJ databases">
        <title>Phylogenomic analyses of a clade within the roseobacter group suggest taxonomic reassignments of species of the genera Aestuariivita, Citreicella, Loktanella, Nautella, Pelagibaca, Ruegeria, Thalassobius, Thiobacimonas and Tropicibacter, and the proposal o.</title>
        <authorList>
            <person name="Jeon C.O."/>
        </authorList>
    </citation>
    <scope>NUCLEOTIDE SEQUENCE [LARGE SCALE GENOMIC DNA]</scope>
    <source>
        <strain evidence="3 4">SS1-5</strain>
    </source>
</reference>
<name>A0AAN0ME04_9RHOB</name>
<gene>
    <name evidence="3" type="ORF">AABB31_03325</name>
</gene>
<dbReference type="InterPro" id="IPR017740">
    <property type="entry name" value="TssA-like"/>
</dbReference>
<accession>A0AAN0ME04</accession>
<evidence type="ECO:0000256" key="1">
    <source>
        <dbReference type="SAM" id="MobiDB-lite"/>
    </source>
</evidence>
<organism evidence="3 4">
    <name type="scientific">Yoonia rhodophyticola</name>
    <dbReference type="NCBI Taxonomy" id="3137370"/>
    <lineage>
        <taxon>Bacteria</taxon>
        <taxon>Pseudomonadati</taxon>
        <taxon>Pseudomonadota</taxon>
        <taxon>Alphaproteobacteria</taxon>
        <taxon>Rhodobacterales</taxon>
        <taxon>Paracoccaceae</taxon>
        <taxon>Yoonia</taxon>
    </lineage>
</organism>
<feature type="compositionally biased region" description="Low complexity" evidence="1">
    <location>
        <begin position="266"/>
        <end position="294"/>
    </location>
</feature>
<proteinExistence type="predicted"/>
<feature type="region of interest" description="Disordered" evidence="1">
    <location>
        <begin position="251"/>
        <end position="294"/>
    </location>
</feature>
<dbReference type="Proteomes" id="UP001470809">
    <property type="component" value="Chromosome"/>
</dbReference>
<feature type="domain" description="ImpA N-terminal" evidence="2">
    <location>
        <begin position="8"/>
        <end position="137"/>
    </location>
</feature>
<dbReference type="AlphaFoldDB" id="A0AAN0ME04"/>
<reference evidence="4" key="1">
    <citation type="submission" date="2024-04" db="EMBL/GenBank/DDBJ databases">
        <title>Phylogenomic analyses of a clade within the roseobacter group suggest taxonomic reassignments of species of the genera Aestuariivita, Citreicella, Loktanella, Nautella, Pelagibaca, Ruegeria, Thalassobius, Thiobacimonas and Tropicibacter, and the proposal o.</title>
        <authorList>
            <person name="Jeon C.O."/>
        </authorList>
    </citation>
    <scope>NUCLEOTIDE SEQUENCE [LARGE SCALE GENOMIC DNA]</scope>
    <source>
        <strain evidence="4">SS1-5</strain>
    </source>
</reference>
<dbReference type="EMBL" id="CP151767">
    <property type="protein sequence ID" value="WZU67988.1"/>
    <property type="molecule type" value="Genomic_DNA"/>
</dbReference>